<evidence type="ECO:0000256" key="3">
    <source>
        <dbReference type="ARBA" id="ARBA00023163"/>
    </source>
</evidence>
<keyword evidence="2 5" id="KW-0238">DNA-binding</keyword>
<comment type="caution">
    <text evidence="5">The sequence shown here is derived from an EMBL/GenBank/DDBJ whole genome shotgun (WGS) entry which is preliminary data.</text>
</comment>
<dbReference type="PROSITE" id="PS50932">
    <property type="entry name" value="HTH_LACI_2"/>
    <property type="match status" value="1"/>
</dbReference>
<dbReference type="Proteomes" id="UP001228376">
    <property type="component" value="Unassembled WGS sequence"/>
</dbReference>
<dbReference type="RefSeq" id="WP_320384328.1">
    <property type="nucleotide sequence ID" value="NZ_JAROCA020000001.1"/>
</dbReference>
<dbReference type="PANTHER" id="PTHR30146:SF149">
    <property type="entry name" value="HTH-TYPE TRANSCRIPTIONAL REGULATOR EBGR"/>
    <property type="match status" value="1"/>
</dbReference>
<accession>A0ABU5CEQ1</accession>
<dbReference type="PANTHER" id="PTHR30146">
    <property type="entry name" value="LACI-RELATED TRANSCRIPTIONAL REPRESSOR"/>
    <property type="match status" value="1"/>
</dbReference>
<dbReference type="PRINTS" id="PR00036">
    <property type="entry name" value="HTHLACI"/>
</dbReference>
<dbReference type="Gene3D" id="1.10.260.40">
    <property type="entry name" value="lambda repressor-like DNA-binding domains"/>
    <property type="match status" value="1"/>
</dbReference>
<evidence type="ECO:0000259" key="4">
    <source>
        <dbReference type="PROSITE" id="PS50932"/>
    </source>
</evidence>
<evidence type="ECO:0000313" key="5">
    <source>
        <dbReference type="EMBL" id="MDY0404811.1"/>
    </source>
</evidence>
<dbReference type="SMART" id="SM00354">
    <property type="entry name" value="HTH_LACI"/>
    <property type="match status" value="1"/>
</dbReference>
<dbReference type="InterPro" id="IPR000843">
    <property type="entry name" value="HTH_LacI"/>
</dbReference>
<sequence>MATIKDIAKKAGVSPATVSRVLNYDPKLSVTDETRKKIFEAAEELSYQKKSHADTPIPTLQCCIGIRKKKS</sequence>
<evidence type="ECO:0000256" key="2">
    <source>
        <dbReference type="ARBA" id="ARBA00023125"/>
    </source>
</evidence>
<feature type="domain" description="HTH lacI-type" evidence="4">
    <location>
        <begin position="2"/>
        <end position="53"/>
    </location>
</feature>
<dbReference type="SUPFAM" id="SSF47413">
    <property type="entry name" value="lambda repressor-like DNA-binding domains"/>
    <property type="match status" value="1"/>
</dbReference>
<evidence type="ECO:0000256" key="1">
    <source>
        <dbReference type="ARBA" id="ARBA00023015"/>
    </source>
</evidence>
<protein>
    <submittedName>
        <fullName evidence="5">LacI family DNA-binding transcriptional regulator</fullName>
    </submittedName>
</protein>
<organism evidence="5 6">
    <name type="scientific">Tigheibacillus jepli</name>
    <dbReference type="NCBI Taxonomy" id="3035914"/>
    <lineage>
        <taxon>Bacteria</taxon>
        <taxon>Bacillati</taxon>
        <taxon>Bacillota</taxon>
        <taxon>Bacilli</taxon>
        <taxon>Bacillales</taxon>
        <taxon>Bacillaceae</taxon>
        <taxon>Tigheibacillus</taxon>
    </lineage>
</organism>
<dbReference type="InterPro" id="IPR010982">
    <property type="entry name" value="Lambda_DNA-bd_dom_sf"/>
</dbReference>
<reference evidence="5 6" key="1">
    <citation type="submission" date="2023-10" db="EMBL/GenBank/DDBJ databases">
        <title>179-bfca-hs.</title>
        <authorList>
            <person name="Miliotis G."/>
            <person name="Sengupta P."/>
            <person name="Hameed A."/>
            <person name="Chuvochina M."/>
            <person name="Mcdonagh F."/>
            <person name="Simpson A.C."/>
            <person name="Singh N.K."/>
            <person name="Rekha P.D."/>
            <person name="Raman K."/>
            <person name="Hugenholtz P."/>
            <person name="Venkateswaran K."/>
        </authorList>
    </citation>
    <scope>NUCLEOTIDE SEQUENCE [LARGE SCALE GENOMIC DNA]</scope>
    <source>
        <strain evidence="5 6">179-BFC-A-HS</strain>
    </source>
</reference>
<gene>
    <name evidence="5" type="ORF">P5G51_004815</name>
</gene>
<dbReference type="CDD" id="cd01392">
    <property type="entry name" value="HTH_LacI"/>
    <property type="match status" value="1"/>
</dbReference>
<keyword evidence="3" id="KW-0804">Transcription</keyword>
<evidence type="ECO:0000313" key="6">
    <source>
        <dbReference type="Proteomes" id="UP001228376"/>
    </source>
</evidence>
<dbReference type="Pfam" id="PF00356">
    <property type="entry name" value="LacI"/>
    <property type="match status" value="1"/>
</dbReference>
<dbReference type="PROSITE" id="PS00356">
    <property type="entry name" value="HTH_LACI_1"/>
    <property type="match status" value="1"/>
</dbReference>
<keyword evidence="1" id="KW-0805">Transcription regulation</keyword>
<name>A0ABU5CEQ1_9BACI</name>
<dbReference type="GO" id="GO:0003677">
    <property type="term" value="F:DNA binding"/>
    <property type="evidence" value="ECO:0007669"/>
    <property type="project" value="UniProtKB-KW"/>
</dbReference>
<dbReference type="EMBL" id="JAROCA020000001">
    <property type="protein sequence ID" value="MDY0404811.1"/>
    <property type="molecule type" value="Genomic_DNA"/>
</dbReference>
<proteinExistence type="predicted"/>
<keyword evidence="6" id="KW-1185">Reference proteome</keyword>